<gene>
    <name evidence="1" type="ordered locus">y2799</name>
</gene>
<dbReference type="KEGG" id="ypk:y2799"/>
<organism evidence="1 2">
    <name type="scientific">Yersinia pestis</name>
    <dbReference type="NCBI Taxonomy" id="632"/>
    <lineage>
        <taxon>Bacteria</taxon>
        <taxon>Pseudomonadati</taxon>
        <taxon>Pseudomonadota</taxon>
        <taxon>Gammaproteobacteria</taxon>
        <taxon>Enterobacterales</taxon>
        <taxon>Yersiniaceae</taxon>
        <taxon>Yersinia</taxon>
    </lineage>
</organism>
<reference evidence="1 2" key="1">
    <citation type="journal article" date="2002" name="J. Bacteriol.">
        <title>Genome sequence of Yersinia pestis KIM.</title>
        <authorList>
            <person name="Deng W."/>
            <person name="Burland V."/>
            <person name="Plunkett G.III."/>
            <person name="Boutin A."/>
            <person name="Mayhew G.F."/>
            <person name="Liss P."/>
            <person name="Perna N.T."/>
            <person name="Rose D.J."/>
            <person name="Mau B."/>
            <person name="Zhou S."/>
            <person name="Schwartz D.C."/>
            <person name="Fetherston J.D."/>
            <person name="Lindler L.E."/>
            <person name="Brubaker R.R."/>
            <person name="Plana G.V."/>
            <person name="Straley S.C."/>
            <person name="McDonough K.A."/>
            <person name="Nilles M.L."/>
            <person name="Matson J.S."/>
            <person name="Blattner F.R."/>
            <person name="Perry R.D."/>
        </authorList>
    </citation>
    <scope>NUCLEOTIDE SEQUENCE [LARGE SCALE GENOMIC DNA]</scope>
    <source>
        <strain evidence="2">KIM10+ / Biovar Mediaevalis</strain>
    </source>
</reference>
<proteinExistence type="predicted"/>
<dbReference type="DNASU" id="1147747"/>
<accession>Q8CKV6</accession>
<evidence type="ECO:0000313" key="2">
    <source>
        <dbReference type="Proteomes" id="UP000002490"/>
    </source>
</evidence>
<dbReference type="AlphaFoldDB" id="Q8CKV6"/>
<sequence length="78" mass="8361">MTPVPVSIGHMLIARMLIDHMLIAYGLAELVRIAPNVPAARVAGKLALAQDNLGGEILLSLLTALAHQHLSHQHKEKA</sequence>
<dbReference type="Proteomes" id="UP000002490">
    <property type="component" value="Chromosome"/>
</dbReference>
<protein>
    <submittedName>
        <fullName evidence="1">Uncharacterized protein</fullName>
    </submittedName>
</protein>
<dbReference type="HOGENOM" id="CLU_2621288_0_0_6"/>
<name>Q8CKV6_YERPE</name>
<evidence type="ECO:0000313" key="1">
    <source>
        <dbReference type="EMBL" id="AAM86351.1"/>
    </source>
</evidence>
<dbReference type="EMBL" id="AE009952">
    <property type="protein sequence ID" value="AAM86351.1"/>
    <property type="molecule type" value="Genomic_DNA"/>
</dbReference>